<keyword evidence="1" id="KW-1133">Transmembrane helix</keyword>
<dbReference type="InterPro" id="IPR031350">
    <property type="entry name" value="Goodbye_dom"/>
</dbReference>
<evidence type="ECO:0000259" key="2">
    <source>
        <dbReference type="Pfam" id="PF17109"/>
    </source>
</evidence>
<gene>
    <name evidence="3" type="ORF">I7I51_08798</name>
</gene>
<evidence type="ECO:0000313" key="4">
    <source>
        <dbReference type="Proteomes" id="UP000663671"/>
    </source>
</evidence>
<dbReference type="EMBL" id="CP069109">
    <property type="protein sequence ID" value="QSS59363.1"/>
    <property type="molecule type" value="Genomic_DNA"/>
</dbReference>
<dbReference type="OrthoDB" id="20872at2759"/>
<evidence type="ECO:0000313" key="3">
    <source>
        <dbReference type="EMBL" id="QSS59363.1"/>
    </source>
</evidence>
<dbReference type="AlphaFoldDB" id="A0A8A1M3M9"/>
<keyword evidence="1" id="KW-0472">Membrane</keyword>
<protein>
    <recommendedName>
        <fullName evidence="2">Fungal STAND N-terminal Goodbye domain-containing protein</fullName>
    </recommendedName>
</protein>
<proteinExistence type="predicted"/>
<evidence type="ECO:0000256" key="1">
    <source>
        <dbReference type="SAM" id="Phobius"/>
    </source>
</evidence>
<dbReference type="Proteomes" id="UP000663671">
    <property type="component" value="Chromosome 2"/>
</dbReference>
<feature type="transmembrane region" description="Helical" evidence="1">
    <location>
        <begin position="96"/>
        <end position="115"/>
    </location>
</feature>
<dbReference type="VEuPathDB" id="FungiDB:I7I51_08798"/>
<sequence>MAATGGTARDSMDKASIPSDISLLWQRALDKYQENTGKNLEDMPHFTNVEDILDDAQLQQTAFDKFRHDGELLDRIRSSVAGNINFLESLKFLVDGAALAYPPTVAISSAFFYFLQVRTASMRLRADLHVVYKSIIL</sequence>
<keyword evidence="1" id="KW-0812">Transmembrane</keyword>
<organism evidence="3 4">
    <name type="scientific">Ajellomyces capsulatus</name>
    <name type="common">Darling's disease fungus</name>
    <name type="synonym">Histoplasma capsulatum</name>
    <dbReference type="NCBI Taxonomy" id="5037"/>
    <lineage>
        <taxon>Eukaryota</taxon>
        <taxon>Fungi</taxon>
        <taxon>Dikarya</taxon>
        <taxon>Ascomycota</taxon>
        <taxon>Pezizomycotina</taxon>
        <taxon>Eurotiomycetes</taxon>
        <taxon>Eurotiomycetidae</taxon>
        <taxon>Onygenales</taxon>
        <taxon>Ajellomycetaceae</taxon>
        <taxon>Histoplasma</taxon>
    </lineage>
</organism>
<feature type="domain" description="Fungal STAND N-terminal Goodbye" evidence="2">
    <location>
        <begin position="25"/>
        <end position="120"/>
    </location>
</feature>
<name>A0A8A1M3M9_AJECA</name>
<accession>A0A8A1M3M9</accession>
<dbReference type="Pfam" id="PF17109">
    <property type="entry name" value="Goodbye"/>
    <property type="match status" value="1"/>
</dbReference>
<reference evidence="3" key="1">
    <citation type="submission" date="2021-01" db="EMBL/GenBank/DDBJ databases">
        <title>Chromosome-level genome assembly of a human fungal pathogen reveals clustering of transcriptionally co-regulated genes.</title>
        <authorList>
            <person name="Voorhies M."/>
            <person name="Cohen S."/>
            <person name="Shea T.P."/>
            <person name="Petrus S."/>
            <person name="Munoz J.F."/>
            <person name="Poplawski S."/>
            <person name="Goldman W.E."/>
            <person name="Michael T."/>
            <person name="Cuomo C.A."/>
            <person name="Sil A."/>
            <person name="Beyhan S."/>
        </authorList>
    </citation>
    <scope>NUCLEOTIDE SEQUENCE</scope>
    <source>
        <strain evidence="3">WU24</strain>
    </source>
</reference>